<sequence>MSVTVSVKNTVQIKFYASGFHCKAFSAEYVISRSHIFQFNLLAIQGLQSDSSVLTHLHM</sequence>
<reference evidence="1" key="1">
    <citation type="submission" date="2014-11" db="EMBL/GenBank/DDBJ databases">
        <authorList>
            <person name="Amaro Gonzalez C."/>
        </authorList>
    </citation>
    <scope>NUCLEOTIDE SEQUENCE</scope>
</reference>
<organism evidence="1">
    <name type="scientific">Anguilla anguilla</name>
    <name type="common">European freshwater eel</name>
    <name type="synonym">Muraena anguilla</name>
    <dbReference type="NCBI Taxonomy" id="7936"/>
    <lineage>
        <taxon>Eukaryota</taxon>
        <taxon>Metazoa</taxon>
        <taxon>Chordata</taxon>
        <taxon>Craniata</taxon>
        <taxon>Vertebrata</taxon>
        <taxon>Euteleostomi</taxon>
        <taxon>Actinopterygii</taxon>
        <taxon>Neopterygii</taxon>
        <taxon>Teleostei</taxon>
        <taxon>Anguilliformes</taxon>
        <taxon>Anguillidae</taxon>
        <taxon>Anguilla</taxon>
    </lineage>
</organism>
<evidence type="ECO:0000313" key="1">
    <source>
        <dbReference type="EMBL" id="JAH67531.1"/>
    </source>
</evidence>
<reference evidence="1" key="2">
    <citation type="journal article" date="2015" name="Fish Shellfish Immunol.">
        <title>Early steps in the European eel (Anguilla anguilla)-Vibrio vulnificus interaction in the gills: Role of the RtxA13 toxin.</title>
        <authorList>
            <person name="Callol A."/>
            <person name="Pajuelo D."/>
            <person name="Ebbesson L."/>
            <person name="Teles M."/>
            <person name="MacKenzie S."/>
            <person name="Amaro C."/>
        </authorList>
    </citation>
    <scope>NUCLEOTIDE SEQUENCE</scope>
</reference>
<name>A0A0E9UP45_ANGAN</name>
<proteinExistence type="predicted"/>
<dbReference type="AlphaFoldDB" id="A0A0E9UP45"/>
<protein>
    <submittedName>
        <fullName evidence="1">Uncharacterized protein</fullName>
    </submittedName>
</protein>
<dbReference type="EMBL" id="GBXM01041046">
    <property type="protein sequence ID" value="JAH67531.1"/>
    <property type="molecule type" value="Transcribed_RNA"/>
</dbReference>
<accession>A0A0E9UP45</accession>